<dbReference type="AlphaFoldDB" id="A0AA88GC15"/>
<dbReference type="GeneID" id="68102680"/>
<name>A0AA88GC15_NAELO</name>
<accession>A0AA88GC15</accession>
<comment type="caution">
    <text evidence="1">The sequence shown here is derived from an EMBL/GenBank/DDBJ whole genome shotgun (WGS) entry which is preliminary data.</text>
</comment>
<sequence>MSEKQTGSSSSTAHPQTIACTQSGNMCTEEEEEKRLQHYFQKFYKTDKRHRIDLQWFGHPISNDMNRPVLVDILVSSRKLKNEETSPTEVLFKTHSYEIKLIPNEHFFEWNGGRKSGYTVELKLFKKVVNTRKKKDEDSQDSFAEHTDCGVPLISYTFTEDVFSNTWILNLIWPDEKTKISFRGDFFFSVSVFRKVDADTSRRIFTRVSSRFKIVSKPGVYLNKKRKKNVDEEEDVEGDSELFKKLPPPSHFIPTNPSTTLFANNSMVNLLPNMDISHNSSLVNQYYQQVVFEHVAQSNQHPIISFFPPPPASASNSAALPFPPKSSTQTNQFFGEQQQNVMQPPKFSLEKTQDLFSFTQASQLAASQHTSTLLPSLSDLGNLTTPMKTEQEENPFSPITPSTPITPLGIFGTHQPTPQKGVLSLNFSQEVPTSNTQDPWSFFNSQEEIMQDSKKDDFYYKMLADEKRV</sequence>
<dbReference type="RefSeq" id="XP_044544026.1">
    <property type="nucleotide sequence ID" value="XM_044685747.1"/>
</dbReference>
<dbReference type="Proteomes" id="UP000816034">
    <property type="component" value="Unassembled WGS sequence"/>
</dbReference>
<reference evidence="1 2" key="1">
    <citation type="journal article" date="2018" name="BMC Genomics">
        <title>The genome of Naegleria lovaniensis, the basis for a comparative approach to unravel pathogenicity factors of the human pathogenic amoeba N. fowleri.</title>
        <authorList>
            <person name="Liechti N."/>
            <person name="Schurch N."/>
            <person name="Bruggmann R."/>
            <person name="Wittwer M."/>
        </authorList>
    </citation>
    <scope>NUCLEOTIDE SEQUENCE [LARGE SCALE GENOMIC DNA]</scope>
    <source>
        <strain evidence="1 2">ATCC 30569</strain>
    </source>
</reference>
<evidence type="ECO:0000313" key="1">
    <source>
        <dbReference type="EMBL" id="KAG2374852.1"/>
    </source>
</evidence>
<protein>
    <submittedName>
        <fullName evidence="1">Uncharacterized protein</fullName>
    </submittedName>
</protein>
<keyword evidence="2" id="KW-1185">Reference proteome</keyword>
<evidence type="ECO:0000313" key="2">
    <source>
        <dbReference type="Proteomes" id="UP000816034"/>
    </source>
</evidence>
<dbReference type="EMBL" id="PYSW02000041">
    <property type="protein sequence ID" value="KAG2374852.1"/>
    <property type="molecule type" value="Genomic_DNA"/>
</dbReference>
<organism evidence="1 2">
    <name type="scientific">Naegleria lovaniensis</name>
    <name type="common">Amoeba</name>
    <dbReference type="NCBI Taxonomy" id="51637"/>
    <lineage>
        <taxon>Eukaryota</taxon>
        <taxon>Discoba</taxon>
        <taxon>Heterolobosea</taxon>
        <taxon>Tetramitia</taxon>
        <taxon>Eutetramitia</taxon>
        <taxon>Vahlkampfiidae</taxon>
        <taxon>Naegleria</taxon>
    </lineage>
</organism>
<gene>
    <name evidence="1" type="ORF">C9374_010226</name>
</gene>
<proteinExistence type="predicted"/>